<dbReference type="SUPFAM" id="SSF52218">
    <property type="entry name" value="Flavoproteins"/>
    <property type="match status" value="1"/>
</dbReference>
<keyword evidence="2" id="KW-0560">Oxidoreductase</keyword>
<protein>
    <submittedName>
        <fullName evidence="2">NADPH-dependent FMN reductase</fullName>
        <ecNumber evidence="2">1.-.-.-</ecNumber>
    </submittedName>
</protein>
<dbReference type="Pfam" id="PF03358">
    <property type="entry name" value="FMN_red"/>
    <property type="match status" value="1"/>
</dbReference>
<proteinExistence type="predicted"/>
<accession>A0ABV4U576</accession>
<dbReference type="RefSeq" id="WP_425344820.1">
    <property type="nucleotide sequence ID" value="NZ_JBGUBD010000003.1"/>
</dbReference>
<sequence>MASSKTVGRQVTVVAIVGSLRRGSHTRMALEVALQGAAEAGARTQLIDLRQYQLAFADGEAEEGQQPEGLRRLRRDVSQADGIILGTPEYHGSFSGVLKNTLDLMGFDELENKMIGLVGVSGGAMGATQALADLRHVARALHAWVVPQQGAVPQAYQAFDESGRPLDPAMEQRLKSVGQQVVRYASLHVGERLQESDHETAYVSDQPPAMQS</sequence>
<dbReference type="InterPro" id="IPR005025">
    <property type="entry name" value="FMN_Rdtase-like_dom"/>
</dbReference>
<evidence type="ECO:0000313" key="3">
    <source>
        <dbReference type="Proteomes" id="UP001575105"/>
    </source>
</evidence>
<comment type="caution">
    <text evidence="2">The sequence shown here is derived from an EMBL/GenBank/DDBJ whole genome shotgun (WGS) entry which is preliminary data.</text>
</comment>
<dbReference type="Gene3D" id="3.40.50.360">
    <property type="match status" value="1"/>
</dbReference>
<dbReference type="EMBL" id="JBGUBD010000003">
    <property type="protein sequence ID" value="MFA9477896.1"/>
    <property type="molecule type" value="Genomic_DNA"/>
</dbReference>
<feature type="domain" description="NADPH-dependent FMN reductase-like" evidence="1">
    <location>
        <begin position="12"/>
        <end position="156"/>
    </location>
</feature>
<dbReference type="Proteomes" id="UP001575105">
    <property type="component" value="Unassembled WGS sequence"/>
</dbReference>
<evidence type="ECO:0000313" key="2">
    <source>
        <dbReference type="EMBL" id="MFA9477896.1"/>
    </source>
</evidence>
<dbReference type="PANTHER" id="PTHR30543:SF21">
    <property type="entry name" value="NAD(P)H-DEPENDENT FMN REDUCTASE LOT6"/>
    <property type="match status" value="1"/>
</dbReference>
<dbReference type="GO" id="GO:0016491">
    <property type="term" value="F:oxidoreductase activity"/>
    <property type="evidence" value="ECO:0007669"/>
    <property type="project" value="UniProtKB-KW"/>
</dbReference>
<keyword evidence="3" id="KW-1185">Reference proteome</keyword>
<evidence type="ECO:0000259" key="1">
    <source>
        <dbReference type="Pfam" id="PF03358"/>
    </source>
</evidence>
<dbReference type="InterPro" id="IPR050712">
    <property type="entry name" value="NAD(P)H-dep_reductase"/>
</dbReference>
<reference evidence="2 3" key="1">
    <citation type="submission" date="2024-08" db="EMBL/GenBank/DDBJ databases">
        <title>Whole-genome sequencing of halo(alkali)philic microorganisms from hypersaline lakes.</title>
        <authorList>
            <person name="Sorokin D.Y."/>
            <person name="Merkel A.Y."/>
            <person name="Messina E."/>
            <person name="Yakimov M."/>
        </authorList>
    </citation>
    <scope>NUCLEOTIDE SEQUENCE [LARGE SCALE GENOMIC DNA]</scope>
    <source>
        <strain evidence="2 3">AB-hyl4</strain>
    </source>
</reference>
<dbReference type="EC" id="1.-.-.-" evidence="2"/>
<dbReference type="PANTHER" id="PTHR30543">
    <property type="entry name" value="CHROMATE REDUCTASE"/>
    <property type="match status" value="1"/>
</dbReference>
<dbReference type="InterPro" id="IPR029039">
    <property type="entry name" value="Flavoprotein-like_sf"/>
</dbReference>
<name>A0ABV4U576_9BACT</name>
<organism evidence="2 3">
    <name type="scientific">Natronomicrosphaera hydrolytica</name>
    <dbReference type="NCBI Taxonomy" id="3242702"/>
    <lineage>
        <taxon>Bacteria</taxon>
        <taxon>Pseudomonadati</taxon>
        <taxon>Planctomycetota</taxon>
        <taxon>Phycisphaerae</taxon>
        <taxon>Phycisphaerales</taxon>
        <taxon>Phycisphaeraceae</taxon>
        <taxon>Natronomicrosphaera</taxon>
    </lineage>
</organism>
<gene>
    <name evidence="2" type="ORF">ACERK3_06250</name>
</gene>